<evidence type="ECO:0000256" key="1">
    <source>
        <dbReference type="ARBA" id="ARBA00022723"/>
    </source>
</evidence>
<dbReference type="InterPro" id="IPR006674">
    <property type="entry name" value="HD_domain"/>
</dbReference>
<dbReference type="GO" id="GO:0016787">
    <property type="term" value="F:hydrolase activity"/>
    <property type="evidence" value="ECO:0007669"/>
    <property type="project" value="UniProtKB-KW"/>
</dbReference>
<reference evidence="5" key="1">
    <citation type="submission" date="2019-08" db="EMBL/GenBank/DDBJ databases">
        <authorList>
            <person name="Kucharzyk K."/>
            <person name="Murdoch R.W."/>
            <person name="Higgins S."/>
            <person name="Loffler F."/>
        </authorList>
    </citation>
    <scope>NUCLEOTIDE SEQUENCE</scope>
</reference>
<gene>
    <name evidence="5" type="ORF">SDC9_143443</name>
</gene>
<protein>
    <recommendedName>
        <fullName evidence="4">HD domain-containing protein</fullName>
    </recommendedName>
</protein>
<dbReference type="AlphaFoldDB" id="A0A645E443"/>
<dbReference type="GO" id="GO:0000166">
    <property type="term" value="F:nucleotide binding"/>
    <property type="evidence" value="ECO:0007669"/>
    <property type="project" value="UniProtKB-KW"/>
</dbReference>
<keyword evidence="2" id="KW-0547">Nucleotide-binding</keyword>
<organism evidence="5">
    <name type="scientific">bioreactor metagenome</name>
    <dbReference type="NCBI Taxonomy" id="1076179"/>
    <lineage>
        <taxon>unclassified sequences</taxon>
        <taxon>metagenomes</taxon>
        <taxon>ecological metagenomes</taxon>
    </lineage>
</organism>
<accession>A0A645E443</accession>
<dbReference type="Pfam" id="PF01966">
    <property type="entry name" value="HD"/>
    <property type="match status" value="1"/>
</dbReference>
<dbReference type="PANTHER" id="PTHR35795:SF1">
    <property type="entry name" value="BIS(5'-NUCLEOSYL)-TETRAPHOSPHATASE, SYMMETRICAL"/>
    <property type="match status" value="1"/>
</dbReference>
<sequence>MALARRFGANEDKARLAGLIHDCAKDMSDDELLDTARGAGLRIAWMQRMTPQLMHGAVGAIVAKRDYGVEDAEVLAAVAHHTMGAERMSKLEKIIYLADMIEPGRHHTGVDEVRALAKTDLDAAVLLTMDKTITYVISRGWILHPDTAIARNDIIRTKREA</sequence>
<name>A0A645E443_9ZZZZ</name>
<keyword evidence="3" id="KW-0378">Hydrolase</keyword>
<dbReference type="SUPFAM" id="SSF109604">
    <property type="entry name" value="HD-domain/PDEase-like"/>
    <property type="match status" value="1"/>
</dbReference>
<dbReference type="InterPro" id="IPR051094">
    <property type="entry name" value="Diverse_Catalytic_Enzymes"/>
</dbReference>
<evidence type="ECO:0000256" key="3">
    <source>
        <dbReference type="ARBA" id="ARBA00022801"/>
    </source>
</evidence>
<dbReference type="InterPro" id="IPR005249">
    <property type="entry name" value="YqeK"/>
</dbReference>
<dbReference type="NCBIfam" id="TIGR00488">
    <property type="entry name" value="bis(5'-nucleosyl)-tetraphosphatase (symmetrical) YqeK"/>
    <property type="match status" value="1"/>
</dbReference>
<dbReference type="PROSITE" id="PS51831">
    <property type="entry name" value="HD"/>
    <property type="match status" value="1"/>
</dbReference>
<comment type="caution">
    <text evidence="5">The sequence shown here is derived from an EMBL/GenBank/DDBJ whole genome shotgun (WGS) entry which is preliminary data.</text>
</comment>
<keyword evidence="1" id="KW-0479">Metal-binding</keyword>
<proteinExistence type="predicted"/>
<dbReference type="Gene3D" id="1.10.3210.10">
    <property type="entry name" value="Hypothetical protein af1432"/>
    <property type="match status" value="1"/>
</dbReference>
<feature type="domain" description="HD" evidence="4">
    <location>
        <begin position="1"/>
        <end position="104"/>
    </location>
</feature>
<dbReference type="PANTHER" id="PTHR35795">
    <property type="entry name" value="SLR1885 PROTEIN"/>
    <property type="match status" value="1"/>
</dbReference>
<dbReference type="GO" id="GO:0046872">
    <property type="term" value="F:metal ion binding"/>
    <property type="evidence" value="ECO:0007669"/>
    <property type="project" value="UniProtKB-KW"/>
</dbReference>
<evidence type="ECO:0000259" key="4">
    <source>
        <dbReference type="PROSITE" id="PS51831"/>
    </source>
</evidence>
<evidence type="ECO:0000313" key="5">
    <source>
        <dbReference type="EMBL" id="MPM96285.1"/>
    </source>
</evidence>
<evidence type="ECO:0000256" key="2">
    <source>
        <dbReference type="ARBA" id="ARBA00022741"/>
    </source>
</evidence>
<dbReference type="EMBL" id="VSSQ01042673">
    <property type="protein sequence ID" value="MPM96285.1"/>
    <property type="molecule type" value="Genomic_DNA"/>
</dbReference>